<feature type="non-terminal residue" evidence="2">
    <location>
        <position position="85"/>
    </location>
</feature>
<feature type="non-terminal residue" evidence="2">
    <location>
        <position position="1"/>
    </location>
</feature>
<evidence type="ECO:0000313" key="2">
    <source>
        <dbReference type="EMBL" id="GFD58561.1"/>
    </source>
</evidence>
<feature type="compositionally biased region" description="Basic residues" evidence="1">
    <location>
        <begin position="25"/>
        <end position="40"/>
    </location>
</feature>
<evidence type="ECO:0000256" key="1">
    <source>
        <dbReference type="SAM" id="MobiDB-lite"/>
    </source>
</evidence>
<organism evidence="2">
    <name type="scientific">Tanacetum cinerariifolium</name>
    <name type="common">Dalmatian daisy</name>
    <name type="synonym">Chrysanthemum cinerariifolium</name>
    <dbReference type="NCBI Taxonomy" id="118510"/>
    <lineage>
        <taxon>Eukaryota</taxon>
        <taxon>Viridiplantae</taxon>
        <taxon>Streptophyta</taxon>
        <taxon>Embryophyta</taxon>
        <taxon>Tracheophyta</taxon>
        <taxon>Spermatophyta</taxon>
        <taxon>Magnoliopsida</taxon>
        <taxon>eudicotyledons</taxon>
        <taxon>Gunneridae</taxon>
        <taxon>Pentapetalae</taxon>
        <taxon>asterids</taxon>
        <taxon>campanulids</taxon>
        <taxon>Asterales</taxon>
        <taxon>Asteraceae</taxon>
        <taxon>Asteroideae</taxon>
        <taxon>Anthemideae</taxon>
        <taxon>Anthemidinae</taxon>
        <taxon>Tanacetum</taxon>
    </lineage>
</organism>
<feature type="region of interest" description="Disordered" evidence="1">
    <location>
        <begin position="1"/>
        <end position="85"/>
    </location>
</feature>
<proteinExistence type="predicted"/>
<feature type="compositionally biased region" description="Gly residues" evidence="1">
    <location>
        <begin position="66"/>
        <end position="85"/>
    </location>
</feature>
<reference evidence="2" key="1">
    <citation type="journal article" date="2019" name="Sci. Rep.">
        <title>Draft genome of Tanacetum cinerariifolium, the natural source of mosquito coil.</title>
        <authorList>
            <person name="Yamashiro T."/>
            <person name="Shiraishi A."/>
            <person name="Satake H."/>
            <person name="Nakayama K."/>
        </authorList>
    </citation>
    <scope>NUCLEOTIDE SEQUENCE</scope>
</reference>
<dbReference type="AlphaFoldDB" id="A0A699XNW4"/>
<comment type="caution">
    <text evidence="2">The sequence shown here is derived from an EMBL/GenBank/DDBJ whole genome shotgun (WGS) entry which is preliminary data.</text>
</comment>
<name>A0A699XNW4_TANCI</name>
<accession>A0A699XNW4</accession>
<sequence>VARRQACGAAPGLCAIPLPADAGRSRRHGDRARRRDRRRAAGAGLRQRRCSADRRPRRDPRRAGASGDGHGPLAGIGAGDGRGGR</sequence>
<dbReference type="EMBL" id="BKCJ011854500">
    <property type="protein sequence ID" value="GFD58561.1"/>
    <property type="molecule type" value="Genomic_DNA"/>
</dbReference>
<gene>
    <name evidence="2" type="ORF">Tci_930530</name>
</gene>
<protein>
    <submittedName>
        <fullName evidence="2">Uncharacterized protein</fullName>
    </submittedName>
</protein>